<dbReference type="EMBL" id="LFYR01001217">
    <property type="protein sequence ID" value="KMZ63521.1"/>
    <property type="molecule type" value="Genomic_DNA"/>
</dbReference>
<dbReference type="AlphaFoldDB" id="A0A0K9P399"/>
<accession>A0A0K9P399</accession>
<evidence type="ECO:0000313" key="1">
    <source>
        <dbReference type="EMBL" id="KMZ63521.1"/>
    </source>
</evidence>
<organism evidence="1 2">
    <name type="scientific">Zostera marina</name>
    <name type="common">Eelgrass</name>
    <dbReference type="NCBI Taxonomy" id="29655"/>
    <lineage>
        <taxon>Eukaryota</taxon>
        <taxon>Viridiplantae</taxon>
        <taxon>Streptophyta</taxon>
        <taxon>Embryophyta</taxon>
        <taxon>Tracheophyta</taxon>
        <taxon>Spermatophyta</taxon>
        <taxon>Magnoliopsida</taxon>
        <taxon>Liliopsida</taxon>
        <taxon>Zosteraceae</taxon>
        <taxon>Zostera</taxon>
    </lineage>
</organism>
<dbReference type="Proteomes" id="UP000036987">
    <property type="component" value="Unassembled WGS sequence"/>
</dbReference>
<name>A0A0K9P399_ZOSMR</name>
<gene>
    <name evidence="1" type="ORF">ZOSMA_400G00030</name>
</gene>
<sequence>MEILSRFTLLFRPFGHWVLTRQVYHIFLSR</sequence>
<keyword evidence="2" id="KW-1185">Reference proteome</keyword>
<reference evidence="2" key="1">
    <citation type="journal article" date="2016" name="Nature">
        <title>The genome of the seagrass Zostera marina reveals angiosperm adaptation to the sea.</title>
        <authorList>
            <person name="Olsen J.L."/>
            <person name="Rouze P."/>
            <person name="Verhelst B."/>
            <person name="Lin Y.-C."/>
            <person name="Bayer T."/>
            <person name="Collen J."/>
            <person name="Dattolo E."/>
            <person name="De Paoli E."/>
            <person name="Dittami S."/>
            <person name="Maumus F."/>
            <person name="Michel G."/>
            <person name="Kersting A."/>
            <person name="Lauritano C."/>
            <person name="Lohaus R."/>
            <person name="Toepel M."/>
            <person name="Tonon T."/>
            <person name="Vanneste K."/>
            <person name="Amirebrahimi M."/>
            <person name="Brakel J."/>
            <person name="Bostroem C."/>
            <person name="Chovatia M."/>
            <person name="Grimwood J."/>
            <person name="Jenkins J.W."/>
            <person name="Jueterbock A."/>
            <person name="Mraz A."/>
            <person name="Stam W.T."/>
            <person name="Tice H."/>
            <person name="Bornberg-Bauer E."/>
            <person name="Green P.J."/>
            <person name="Pearson G.A."/>
            <person name="Procaccini G."/>
            <person name="Duarte C.M."/>
            <person name="Schmutz J."/>
            <person name="Reusch T.B.H."/>
            <person name="Van de Peer Y."/>
        </authorList>
    </citation>
    <scope>NUCLEOTIDE SEQUENCE [LARGE SCALE GENOMIC DNA]</scope>
    <source>
        <strain evidence="2">cv. Finnish</strain>
    </source>
</reference>
<protein>
    <submittedName>
        <fullName evidence="1">Uncharacterized protein</fullName>
    </submittedName>
</protein>
<evidence type="ECO:0000313" key="2">
    <source>
        <dbReference type="Proteomes" id="UP000036987"/>
    </source>
</evidence>
<proteinExistence type="predicted"/>
<comment type="caution">
    <text evidence="1">The sequence shown here is derived from an EMBL/GenBank/DDBJ whole genome shotgun (WGS) entry which is preliminary data.</text>
</comment>